<gene>
    <name evidence="3" type="ORF">CBA19CS42_17225</name>
</gene>
<evidence type="ECO:0000256" key="1">
    <source>
        <dbReference type="SAM" id="MobiDB-lite"/>
    </source>
</evidence>
<protein>
    <recommendedName>
        <fullName evidence="2">Insertion element IS402-like domain-containing protein</fullName>
    </recommendedName>
</protein>
<dbReference type="Proteomes" id="UP001055111">
    <property type="component" value="Unassembled WGS sequence"/>
</dbReference>
<organism evidence="3 4">
    <name type="scientific">Caballeronia novacaledonica</name>
    <dbReference type="NCBI Taxonomy" id="1544861"/>
    <lineage>
        <taxon>Bacteria</taxon>
        <taxon>Pseudomonadati</taxon>
        <taxon>Pseudomonadota</taxon>
        <taxon>Betaproteobacteria</taxon>
        <taxon>Burkholderiales</taxon>
        <taxon>Burkholderiaceae</taxon>
        <taxon>Caballeronia</taxon>
    </lineage>
</organism>
<dbReference type="InterPro" id="IPR025161">
    <property type="entry name" value="IS402-like_dom"/>
</dbReference>
<dbReference type="Pfam" id="PF13340">
    <property type="entry name" value="DUF4096"/>
    <property type="match status" value="1"/>
</dbReference>
<dbReference type="InterPro" id="IPR052909">
    <property type="entry name" value="Transposase_6_like"/>
</dbReference>
<evidence type="ECO:0000313" key="3">
    <source>
        <dbReference type="EMBL" id="GJH26283.1"/>
    </source>
</evidence>
<evidence type="ECO:0000259" key="2">
    <source>
        <dbReference type="Pfam" id="PF13340"/>
    </source>
</evidence>
<feature type="region of interest" description="Disordered" evidence="1">
    <location>
        <begin position="114"/>
        <end position="145"/>
    </location>
</feature>
<accession>A0AA37ICX4</accession>
<name>A0AA37ICX4_9BURK</name>
<reference evidence="3" key="1">
    <citation type="submission" date="2022-09" db="EMBL/GenBank/DDBJ databases">
        <title>Isolation and characterization of 3-chlorobenzoate degrading bacteria from soils in Shizuoka.</title>
        <authorList>
            <person name="Ifat A."/>
            <person name="Ogawa N."/>
            <person name="Kimbara K."/>
            <person name="Moriuchi R."/>
            <person name="Dohra H."/>
            <person name="Shintani M."/>
        </authorList>
    </citation>
    <scope>NUCLEOTIDE SEQUENCE</scope>
    <source>
        <strain evidence="3">19CS4-2</strain>
    </source>
</reference>
<evidence type="ECO:0000313" key="4">
    <source>
        <dbReference type="Proteomes" id="UP001055111"/>
    </source>
</evidence>
<dbReference type="EMBL" id="BPUS01000006">
    <property type="protein sequence ID" value="GJH26283.1"/>
    <property type="molecule type" value="Genomic_DNA"/>
</dbReference>
<proteinExistence type="predicted"/>
<feature type="domain" description="Insertion element IS402-like" evidence="2">
    <location>
        <begin position="6"/>
        <end position="85"/>
    </location>
</feature>
<dbReference type="PANTHER" id="PTHR46637">
    <property type="entry name" value="TIS1421-TRANSPOSASE PROTEIN A"/>
    <property type="match status" value="1"/>
</dbReference>
<dbReference type="PANTHER" id="PTHR46637:SF1">
    <property type="entry name" value="BLL5188 PROTEIN"/>
    <property type="match status" value="1"/>
</dbReference>
<dbReference type="AlphaFoldDB" id="A0AA37ICX4"/>
<comment type="caution">
    <text evidence="3">The sequence shown here is derived from an EMBL/GenBank/DDBJ whole genome shotgun (WGS) entry which is preliminary data.</text>
</comment>
<sequence>MAKPILDDDLWALIEPLLSPPKPRRVRYPGHKPLDNRAVLTGILFVLQTGLRWDLLPHEMGCGSGMSCWRRLRDWQAAGVWNQLHEVLLARLRAAGQIDWSRVIVDSSSIRAVGSGQKQDRIPQTARDPVQSTISSPRRRASRSR</sequence>